<dbReference type="GeneID" id="67026416"/>
<feature type="compositionally biased region" description="Polar residues" evidence="5">
    <location>
        <begin position="251"/>
        <end position="260"/>
    </location>
</feature>
<feature type="transmembrane region" description="Helical" evidence="6">
    <location>
        <begin position="95"/>
        <end position="114"/>
    </location>
</feature>
<dbReference type="GO" id="GO:0016192">
    <property type="term" value="P:vesicle-mediated transport"/>
    <property type="evidence" value="ECO:0007669"/>
    <property type="project" value="TreeGrafter"/>
</dbReference>
<dbReference type="PANTHER" id="PTHR47549">
    <property type="entry name" value="GOLGI APPARATUS MEMBRANE PROTEIN TVP38-RELATED"/>
    <property type="match status" value="1"/>
</dbReference>
<dbReference type="GO" id="GO:0000139">
    <property type="term" value="C:Golgi membrane"/>
    <property type="evidence" value="ECO:0007669"/>
    <property type="project" value="TreeGrafter"/>
</dbReference>
<name>A0A8H8NMS0_9AGAM</name>
<dbReference type="GO" id="GO:0000022">
    <property type="term" value="P:mitotic spindle elongation"/>
    <property type="evidence" value="ECO:0007669"/>
    <property type="project" value="TreeGrafter"/>
</dbReference>
<evidence type="ECO:0000256" key="3">
    <source>
        <dbReference type="ARBA" id="ARBA00022989"/>
    </source>
</evidence>
<feature type="transmembrane region" description="Helical" evidence="6">
    <location>
        <begin position="178"/>
        <end position="199"/>
    </location>
</feature>
<dbReference type="Proteomes" id="UP000650533">
    <property type="component" value="Chromosome 1"/>
</dbReference>
<protein>
    <submittedName>
        <fullName evidence="7">Golgi apparatus membrane protein TVP38</fullName>
    </submittedName>
</protein>
<sequence>MTLHRNEDNATGWLILSAIIIITSLPPLVGGTTTLTVSFSFITLRYFFREKVRRFTQKQEKWRALEAVIAAKGLPLIILIRLAPLPWTYSNALLHFWQFMDFHSQVVFIIVFIGSRIAKFSDGQQRGEMDTASKWLNALSIALGGSIGIGATCVFIGSRVAKFSDGQQRGEMDTASKWLNALSIALGASIGIGATWLVWRLTDAEIRNMKELPQDIDDMAADALHDVEAGAPLLGDYSEDDLNGDGALRLNDSSDSLSAR</sequence>
<evidence type="ECO:0000256" key="6">
    <source>
        <dbReference type="SAM" id="Phobius"/>
    </source>
</evidence>
<keyword evidence="2 6" id="KW-0812">Transmembrane</keyword>
<reference evidence="7" key="1">
    <citation type="submission" date="2020-05" db="EMBL/GenBank/DDBJ databases">
        <title>Evolutionary and genomic comparisons of hybrid uninucleate and nonhybrid Rhizoctonia fungi.</title>
        <authorList>
            <person name="Li C."/>
            <person name="Chen X."/>
        </authorList>
    </citation>
    <scope>NUCLEOTIDE SEQUENCE</scope>
    <source>
        <strain evidence="7">AG-1 IA</strain>
    </source>
</reference>
<feature type="transmembrane region" description="Helical" evidence="6">
    <location>
        <begin position="135"/>
        <end position="158"/>
    </location>
</feature>
<dbReference type="AlphaFoldDB" id="A0A8H8NMS0"/>
<feature type="region of interest" description="Disordered" evidence="5">
    <location>
        <begin position="241"/>
        <end position="260"/>
    </location>
</feature>
<dbReference type="InterPro" id="IPR051076">
    <property type="entry name" value="Golgi_membrane_TVP38/TMEM64"/>
</dbReference>
<accession>A0A8H8NMS0</accession>
<dbReference type="PANTHER" id="PTHR47549:SF1">
    <property type="entry name" value="GOLGI APPARATUS MEMBRANE PROTEIN TVP38"/>
    <property type="match status" value="1"/>
</dbReference>
<feature type="transmembrane region" description="Helical" evidence="6">
    <location>
        <begin position="12"/>
        <end position="44"/>
    </location>
</feature>
<keyword evidence="3 6" id="KW-1133">Transmembrane helix</keyword>
<dbReference type="KEGG" id="rsx:RhiXN_04136"/>
<proteinExistence type="predicted"/>
<feature type="transmembrane region" description="Helical" evidence="6">
    <location>
        <begin position="64"/>
        <end position="83"/>
    </location>
</feature>
<keyword evidence="4 6" id="KW-0472">Membrane</keyword>
<comment type="subcellular location">
    <subcellularLocation>
        <location evidence="1">Endomembrane system</location>
        <topology evidence="1">Multi-pass membrane protein</topology>
    </subcellularLocation>
</comment>
<evidence type="ECO:0000313" key="8">
    <source>
        <dbReference type="Proteomes" id="UP000650533"/>
    </source>
</evidence>
<dbReference type="EMBL" id="CP059658">
    <property type="protein sequence ID" value="QRW16135.1"/>
    <property type="molecule type" value="Genomic_DNA"/>
</dbReference>
<evidence type="ECO:0000256" key="1">
    <source>
        <dbReference type="ARBA" id="ARBA00004127"/>
    </source>
</evidence>
<gene>
    <name evidence="7" type="ORF">RhiXN_04136</name>
</gene>
<organism evidence="7 8">
    <name type="scientific">Rhizoctonia solani</name>
    <dbReference type="NCBI Taxonomy" id="456999"/>
    <lineage>
        <taxon>Eukaryota</taxon>
        <taxon>Fungi</taxon>
        <taxon>Dikarya</taxon>
        <taxon>Basidiomycota</taxon>
        <taxon>Agaricomycotina</taxon>
        <taxon>Agaricomycetes</taxon>
        <taxon>Cantharellales</taxon>
        <taxon>Ceratobasidiaceae</taxon>
        <taxon>Rhizoctonia</taxon>
    </lineage>
</organism>
<evidence type="ECO:0000256" key="2">
    <source>
        <dbReference type="ARBA" id="ARBA00022692"/>
    </source>
</evidence>
<evidence type="ECO:0000256" key="5">
    <source>
        <dbReference type="SAM" id="MobiDB-lite"/>
    </source>
</evidence>
<dbReference type="RefSeq" id="XP_043176372.1">
    <property type="nucleotide sequence ID" value="XM_043323953.1"/>
</dbReference>
<evidence type="ECO:0000256" key="4">
    <source>
        <dbReference type="ARBA" id="ARBA00023136"/>
    </source>
</evidence>
<evidence type="ECO:0000313" key="7">
    <source>
        <dbReference type="EMBL" id="QRW16135.1"/>
    </source>
</evidence>